<sequence>NIIKNILLLIFTYDHNKNNYILNIINKLKKELIYLIEIKFLKEYQIPINQHYKNKDKDIKMNEEKEDINTIDYNANNINNINNNVSNIDINNDLKVNDINNDLKGNNINNDHNINNHHKVNNTKIDYKNNINNTNDNYDIPLLFLYEAGTNSMNEFVNTTYNNILIDNNPDHDNILDSISLTVPNNYIFHSTFVCPVLRKCCSTDNPPILLECSHVISKEALNCIIDKNIENSGRIVKCPYCPMECKRKNCIEIYL</sequence>
<dbReference type="VEuPathDB" id="MicrosporidiaDB:SLOPH_237"/>
<evidence type="ECO:0000259" key="2">
    <source>
        <dbReference type="PROSITE" id="PS51867"/>
    </source>
</evidence>
<dbReference type="InterPro" id="IPR045098">
    <property type="entry name" value="Fyv10_fam"/>
</dbReference>
<dbReference type="GO" id="GO:0034657">
    <property type="term" value="C:GID complex"/>
    <property type="evidence" value="ECO:0007669"/>
    <property type="project" value="TreeGrafter"/>
</dbReference>
<feature type="non-terminal residue" evidence="3">
    <location>
        <position position="1"/>
    </location>
</feature>
<evidence type="ECO:0000256" key="1">
    <source>
        <dbReference type="PROSITE-ProRule" id="PRU01215"/>
    </source>
</evidence>
<dbReference type="InParanoid" id="S7XS30"/>
<name>S7XS30_SPRLO</name>
<dbReference type="HOGENOM" id="CLU_1088034_0_0_1"/>
<comment type="caution">
    <text evidence="3">The sequence shown here is derived from an EMBL/GenBank/DDBJ whole genome shotgun (WGS) entry which is preliminary data.</text>
</comment>
<dbReference type="STRING" id="1358809.S7XS30"/>
<dbReference type="PROSITE" id="PS51867">
    <property type="entry name" value="ZF_RING_GID"/>
    <property type="match status" value="1"/>
</dbReference>
<organism evidence="3 4">
    <name type="scientific">Spraguea lophii (strain 42_110)</name>
    <name type="common">Microsporidian parasite</name>
    <dbReference type="NCBI Taxonomy" id="1358809"/>
    <lineage>
        <taxon>Eukaryota</taxon>
        <taxon>Fungi</taxon>
        <taxon>Fungi incertae sedis</taxon>
        <taxon>Microsporidia</taxon>
        <taxon>Spragueidae</taxon>
        <taxon>Spraguea</taxon>
    </lineage>
</organism>
<dbReference type="Proteomes" id="UP000014978">
    <property type="component" value="Unassembled WGS sequence"/>
</dbReference>
<dbReference type="GO" id="GO:0005634">
    <property type="term" value="C:nucleus"/>
    <property type="evidence" value="ECO:0007669"/>
    <property type="project" value="TreeGrafter"/>
</dbReference>
<reference evidence="4" key="1">
    <citation type="journal article" date="2013" name="PLoS Genet.">
        <title>The genome of Spraguea lophii and the basis of host-microsporidian interactions.</title>
        <authorList>
            <person name="Campbell S.E."/>
            <person name="Williams T.A."/>
            <person name="Yousuf A."/>
            <person name="Soanes D.M."/>
            <person name="Paszkiewicz K.H."/>
            <person name="Williams B.A.P."/>
        </authorList>
    </citation>
    <scope>NUCLEOTIDE SEQUENCE [LARGE SCALE GENOMIC DNA]</scope>
    <source>
        <strain evidence="4">42_110</strain>
    </source>
</reference>
<feature type="domain" description="RING-Gid-type" evidence="2">
    <location>
        <begin position="195"/>
        <end position="242"/>
    </location>
</feature>
<dbReference type="PANTHER" id="PTHR12170">
    <property type="entry name" value="MACROPHAGE ERYTHROBLAST ATTACHER-RELATED"/>
    <property type="match status" value="1"/>
</dbReference>
<gene>
    <name evidence="3" type="ORF">SLOPH_237</name>
</gene>
<evidence type="ECO:0000313" key="3">
    <source>
        <dbReference type="EMBL" id="EPR78703.1"/>
    </source>
</evidence>
<dbReference type="GO" id="GO:0005737">
    <property type="term" value="C:cytoplasm"/>
    <property type="evidence" value="ECO:0007669"/>
    <property type="project" value="TreeGrafter"/>
</dbReference>
<keyword evidence="1" id="KW-0863">Zinc-finger</keyword>
<feature type="zinc finger region" description="RING-Gid-type" evidence="1">
    <location>
        <begin position="195"/>
        <end position="242"/>
    </location>
</feature>
<proteinExistence type="predicted"/>
<dbReference type="PANTHER" id="PTHR12170:SF3">
    <property type="entry name" value="GH10162P"/>
    <property type="match status" value="1"/>
</dbReference>
<protein>
    <recommendedName>
        <fullName evidence="2">RING-Gid-type domain-containing protein</fullName>
    </recommendedName>
</protein>
<dbReference type="AlphaFoldDB" id="S7XS30"/>
<keyword evidence="1" id="KW-0479">Metal-binding</keyword>
<dbReference type="OrthoDB" id="1933281at2759"/>
<keyword evidence="4" id="KW-1185">Reference proteome</keyword>
<dbReference type="GO" id="GO:0043161">
    <property type="term" value="P:proteasome-mediated ubiquitin-dependent protein catabolic process"/>
    <property type="evidence" value="ECO:0007669"/>
    <property type="project" value="InterPro"/>
</dbReference>
<dbReference type="GO" id="GO:0008270">
    <property type="term" value="F:zinc ion binding"/>
    <property type="evidence" value="ECO:0007669"/>
    <property type="project" value="UniProtKB-KW"/>
</dbReference>
<keyword evidence="1" id="KW-0862">Zinc</keyword>
<dbReference type="GO" id="GO:0061630">
    <property type="term" value="F:ubiquitin protein ligase activity"/>
    <property type="evidence" value="ECO:0007669"/>
    <property type="project" value="InterPro"/>
</dbReference>
<evidence type="ECO:0000313" key="4">
    <source>
        <dbReference type="Proteomes" id="UP000014978"/>
    </source>
</evidence>
<accession>S7XS30</accession>
<dbReference type="EMBL" id="ATCN01000605">
    <property type="protein sequence ID" value="EPR78703.1"/>
    <property type="molecule type" value="Genomic_DNA"/>
</dbReference>
<dbReference type="InterPro" id="IPR044063">
    <property type="entry name" value="ZF_RING_GID"/>
</dbReference>